<dbReference type="GO" id="GO:0005886">
    <property type="term" value="C:plasma membrane"/>
    <property type="evidence" value="ECO:0007669"/>
    <property type="project" value="UniProtKB-SubCell"/>
</dbReference>
<feature type="transmembrane region" description="Helical" evidence="7">
    <location>
        <begin position="302"/>
        <end position="327"/>
    </location>
</feature>
<keyword evidence="5 7" id="KW-1133">Transmembrane helix</keyword>
<gene>
    <name evidence="8" type="ORF">SAMN05421853_11122</name>
</gene>
<name>A0A1I5ZNB9_9RHOB</name>
<dbReference type="GO" id="GO:0009055">
    <property type="term" value="F:electron transfer activity"/>
    <property type="evidence" value="ECO:0007669"/>
    <property type="project" value="TreeGrafter"/>
</dbReference>
<dbReference type="AlphaFoldDB" id="A0A1I5ZNB9"/>
<protein>
    <submittedName>
        <fullName evidence="8">Cytochrome d ubiquinol oxidase subunit II</fullName>
    </submittedName>
</protein>
<evidence type="ECO:0000256" key="4">
    <source>
        <dbReference type="ARBA" id="ARBA00022692"/>
    </source>
</evidence>
<accession>A0A1I5ZNB9</accession>
<feature type="transmembrane region" description="Helical" evidence="7">
    <location>
        <begin position="9"/>
        <end position="30"/>
    </location>
</feature>
<dbReference type="InterPro" id="IPR003317">
    <property type="entry name" value="Cyt-d_oxidase_su2"/>
</dbReference>
<keyword evidence="6 7" id="KW-0472">Membrane</keyword>
<dbReference type="PANTHER" id="PTHR43141:SF2">
    <property type="entry name" value="BLR3729 PROTEIN"/>
    <property type="match status" value="1"/>
</dbReference>
<dbReference type="PANTHER" id="PTHR43141">
    <property type="entry name" value="CYTOCHROME BD2 SUBUNIT II"/>
    <property type="match status" value="1"/>
</dbReference>
<dbReference type="Pfam" id="PF02322">
    <property type="entry name" value="Cyt_bd_oxida_II"/>
    <property type="match status" value="1"/>
</dbReference>
<evidence type="ECO:0000256" key="7">
    <source>
        <dbReference type="SAM" id="Phobius"/>
    </source>
</evidence>
<comment type="subcellular location">
    <subcellularLocation>
        <location evidence="1">Cell membrane</location>
        <topology evidence="1">Multi-pass membrane protein</topology>
    </subcellularLocation>
</comment>
<dbReference type="GO" id="GO:0019646">
    <property type="term" value="P:aerobic electron transport chain"/>
    <property type="evidence" value="ECO:0007669"/>
    <property type="project" value="TreeGrafter"/>
</dbReference>
<dbReference type="GO" id="GO:0070069">
    <property type="term" value="C:cytochrome complex"/>
    <property type="evidence" value="ECO:0007669"/>
    <property type="project" value="TreeGrafter"/>
</dbReference>
<feature type="transmembrane region" description="Helical" evidence="7">
    <location>
        <begin position="229"/>
        <end position="248"/>
    </location>
</feature>
<evidence type="ECO:0000256" key="6">
    <source>
        <dbReference type="ARBA" id="ARBA00023136"/>
    </source>
</evidence>
<keyword evidence="9" id="KW-1185">Reference proteome</keyword>
<keyword evidence="3" id="KW-1003">Cell membrane</keyword>
<comment type="similarity">
    <text evidence="2">Belongs to the cytochrome ubiquinol oxidase subunit 2 family.</text>
</comment>
<evidence type="ECO:0000256" key="1">
    <source>
        <dbReference type="ARBA" id="ARBA00004651"/>
    </source>
</evidence>
<dbReference type="STRING" id="93684.SAMN05421853_11122"/>
<dbReference type="EMBL" id="FOXV01000011">
    <property type="protein sequence ID" value="SFQ57885.1"/>
    <property type="molecule type" value="Genomic_DNA"/>
</dbReference>
<feature type="transmembrane region" description="Helical" evidence="7">
    <location>
        <begin position="190"/>
        <end position="209"/>
    </location>
</feature>
<evidence type="ECO:0000313" key="9">
    <source>
        <dbReference type="Proteomes" id="UP000243106"/>
    </source>
</evidence>
<feature type="transmembrane region" description="Helical" evidence="7">
    <location>
        <begin position="151"/>
        <end position="178"/>
    </location>
</feature>
<evidence type="ECO:0000256" key="2">
    <source>
        <dbReference type="ARBA" id="ARBA00007543"/>
    </source>
</evidence>
<evidence type="ECO:0000313" key="8">
    <source>
        <dbReference type="EMBL" id="SFQ57885.1"/>
    </source>
</evidence>
<dbReference type="GO" id="GO:0016682">
    <property type="term" value="F:oxidoreductase activity, acting on diphenols and related substances as donors, oxygen as acceptor"/>
    <property type="evidence" value="ECO:0007669"/>
    <property type="project" value="TreeGrafter"/>
</dbReference>
<sequence length="337" mass="36204">MMTLFGDPAIWLPATFAVLMGISILIYVILDGFDLGVGLLSPLATEAERDRMIASIGPFWDANETWLVLAIGLLLVAFPSAHGLILSTLYLPVAVMLIGLILRGVAFEFRAKAPAGQKRSWDHAFFAGSLMASLSQGYMLGAYLLGLAPGFGAMAFAALTAIFLTVAYSFIGATWLIFKTEDTLQRKAVSWARGGIWGVLGGLGAVSIASPLASERIFEKWFSFPEIVLLAPMPLAFAALAALLVIGLRHLPTKNDSWAWFPFAATVALFGLAFVGLAYSFYPYVVPDQLTIYAAAAAPESLIIILVGALFVLPVISGYTALSYTVFRGKATELRYD</sequence>
<evidence type="ECO:0000256" key="3">
    <source>
        <dbReference type="ARBA" id="ARBA00022475"/>
    </source>
</evidence>
<feature type="transmembrane region" description="Helical" evidence="7">
    <location>
        <begin position="69"/>
        <end position="102"/>
    </location>
</feature>
<proteinExistence type="inferred from homology"/>
<organism evidence="8 9">
    <name type="scientific">Roseivivax halotolerans</name>
    <dbReference type="NCBI Taxonomy" id="93684"/>
    <lineage>
        <taxon>Bacteria</taxon>
        <taxon>Pseudomonadati</taxon>
        <taxon>Pseudomonadota</taxon>
        <taxon>Alphaproteobacteria</taxon>
        <taxon>Rhodobacterales</taxon>
        <taxon>Roseobacteraceae</taxon>
        <taxon>Roseivivax</taxon>
    </lineage>
</organism>
<evidence type="ECO:0000256" key="5">
    <source>
        <dbReference type="ARBA" id="ARBA00022989"/>
    </source>
</evidence>
<dbReference type="Proteomes" id="UP000243106">
    <property type="component" value="Unassembled WGS sequence"/>
</dbReference>
<keyword evidence="4 7" id="KW-0812">Transmembrane</keyword>
<feature type="transmembrane region" description="Helical" evidence="7">
    <location>
        <begin position="123"/>
        <end position="145"/>
    </location>
</feature>
<reference evidence="9" key="1">
    <citation type="submission" date="2016-10" db="EMBL/GenBank/DDBJ databases">
        <authorList>
            <person name="Varghese N."/>
            <person name="Submissions S."/>
        </authorList>
    </citation>
    <scope>NUCLEOTIDE SEQUENCE [LARGE SCALE GENOMIC DNA]</scope>
    <source>
        <strain evidence="9">JCM 10271</strain>
    </source>
</reference>
<feature type="transmembrane region" description="Helical" evidence="7">
    <location>
        <begin position="260"/>
        <end position="282"/>
    </location>
</feature>